<keyword evidence="3" id="KW-1185">Reference proteome</keyword>
<organism evidence="2 3">
    <name type="scientific">Maize fine streak virus</name>
    <dbReference type="NCBI Taxonomy" id="209854"/>
    <lineage>
        <taxon>Viruses</taxon>
        <taxon>Riboviria</taxon>
        <taxon>Orthornavirae</taxon>
        <taxon>Negarnaviricota</taxon>
        <taxon>Haploviricotina</taxon>
        <taxon>Monjiviricetes</taxon>
        <taxon>Mononegavirales</taxon>
        <taxon>Rhabdoviridae</taxon>
        <taxon>Betarhabdovirinae</taxon>
        <taxon>Gammanucleorhabdovirus</taxon>
        <taxon>Gammanucleorhabdovirus maydis</taxon>
    </lineage>
</organism>
<protein>
    <submittedName>
        <fullName evidence="2">M protein</fullName>
    </submittedName>
</protein>
<evidence type="ECO:0000313" key="2">
    <source>
        <dbReference type="EMBL" id="AAT66748.1"/>
    </source>
</evidence>
<proteinExistence type="predicted"/>
<evidence type="ECO:0000313" key="3">
    <source>
        <dbReference type="Proteomes" id="UP000125071"/>
    </source>
</evidence>
<feature type="compositionally biased region" description="Basic and acidic residues" evidence="1">
    <location>
        <begin position="187"/>
        <end position="206"/>
    </location>
</feature>
<feature type="region of interest" description="Disordered" evidence="1">
    <location>
        <begin position="187"/>
        <end position="246"/>
    </location>
</feature>
<evidence type="ECO:0000256" key="1">
    <source>
        <dbReference type="SAM" id="MobiDB-lite"/>
    </source>
</evidence>
<gene>
    <name evidence="2" type="primary">M</name>
</gene>
<dbReference type="Proteomes" id="UP000125071">
    <property type="component" value="Segment"/>
</dbReference>
<sequence>MAIHPAQLQPYMITYYYKFGITTTESIPINEQKFVSYAIKTAILALNDDDPRLVELKKVGDFDVSSRLLFIQHHGRSLDHPLVSMDKPIVKLEGALSLEYLTAGGTYQPYNTHRALVRMRSGKEGLLQMKWQWADENDEDSTYVSGVIYSDLVNITEEEYETCMQNNIPTFDLLGALREFNLKNKKNRESQYDDKKEDKAEKATTEKRKRQESKPSLYQSFKSVFRPHHDDEDDKPGPSKQLTLRM</sequence>
<dbReference type="KEGG" id="vg:2886021"/>
<reference evidence="2 3" key="1">
    <citation type="journal article" date="2005" name="J. Virol.">
        <title>Complete genome sequence and in planta subcellular localization of maize fine streak virus proteins.</title>
        <authorList>
            <person name="Tsai C.W."/>
            <person name="Redinbaugh M.G."/>
            <person name="Willie K.J."/>
            <person name="Reed S."/>
            <person name="Goodin M."/>
            <person name="Hogenhout S.A."/>
        </authorList>
    </citation>
    <scope>NUCLEOTIDE SEQUENCE [LARGE SCALE GENOMIC DNA]</scope>
</reference>
<dbReference type="EMBL" id="AY618417">
    <property type="protein sequence ID" value="AAT66748.1"/>
    <property type="molecule type" value="Genomic_RNA"/>
</dbReference>
<accession>Q6E0X4</accession>
<dbReference type="GeneID" id="2886021"/>
<dbReference type="RefSeq" id="YP_052847.1">
    <property type="nucleotide sequence ID" value="NC_005974.1"/>
</dbReference>
<name>Q6E0X4_9RHAB</name>